<sequence>MADCFICYPTNNSTISTSLQPLPIQSLN</sequence>
<evidence type="ECO:0000313" key="1">
    <source>
        <dbReference type="EMBL" id="KHG13102.1"/>
    </source>
</evidence>
<gene>
    <name evidence="1" type="ORF">F383_02018</name>
    <name evidence="2" type="ORF">F383_02019</name>
</gene>
<dbReference type="AlphaFoldDB" id="A0A0B0NKB9"/>
<accession>A0A0B0NKB9</accession>
<reference evidence="3" key="2">
    <citation type="submission" date="2014-09" db="EMBL/GenBank/DDBJ databases">
        <authorList>
            <person name="Mudge J."/>
            <person name="Ramaraj T."/>
            <person name="Lindquist I.E."/>
            <person name="Bharti A.K."/>
            <person name="Sundararajan A."/>
            <person name="Cameron C.T."/>
            <person name="Woodward J.E."/>
            <person name="May G.D."/>
            <person name="Brubaker C."/>
            <person name="Broadhvest J."/>
            <person name="Wilkins T.A."/>
        </authorList>
    </citation>
    <scope>NUCLEOTIDE SEQUENCE</scope>
    <source>
        <strain evidence="3">cv. AKA8401</strain>
    </source>
</reference>
<organism evidence="1 3">
    <name type="scientific">Gossypium arboreum</name>
    <name type="common">Tree cotton</name>
    <name type="synonym">Gossypium nanking</name>
    <dbReference type="NCBI Taxonomy" id="29729"/>
    <lineage>
        <taxon>Eukaryota</taxon>
        <taxon>Viridiplantae</taxon>
        <taxon>Streptophyta</taxon>
        <taxon>Embryophyta</taxon>
        <taxon>Tracheophyta</taxon>
        <taxon>Spermatophyta</taxon>
        <taxon>Magnoliopsida</taxon>
        <taxon>eudicotyledons</taxon>
        <taxon>Gunneridae</taxon>
        <taxon>Pentapetalae</taxon>
        <taxon>rosids</taxon>
        <taxon>malvids</taxon>
        <taxon>Malvales</taxon>
        <taxon>Malvaceae</taxon>
        <taxon>Malvoideae</taxon>
        <taxon>Gossypium</taxon>
    </lineage>
</organism>
<dbReference type="Proteomes" id="UP000032142">
    <property type="component" value="Unassembled WGS sequence"/>
</dbReference>
<name>A0A0B0NKB9_GOSAR</name>
<dbReference type="EMBL" id="KN398917">
    <property type="protein sequence ID" value="KHG13102.1"/>
    <property type="molecule type" value="Genomic_DNA"/>
</dbReference>
<protein>
    <submittedName>
        <fullName evidence="1">Uncharacterized protein</fullName>
    </submittedName>
</protein>
<evidence type="ECO:0000313" key="2">
    <source>
        <dbReference type="EMBL" id="KHG13103.1"/>
    </source>
</evidence>
<evidence type="ECO:0000313" key="3">
    <source>
        <dbReference type="Proteomes" id="UP000032142"/>
    </source>
</evidence>
<keyword evidence="3" id="KW-1185">Reference proteome</keyword>
<reference evidence="1" key="1">
    <citation type="submission" date="2014-09" db="EMBL/GenBank/DDBJ databases">
        <title>G. arboreum L. cv. AKA8401 A2 genome assembly version 1.0.</title>
        <authorList>
            <person name="Mudge J."/>
            <person name="Ramaraj T."/>
            <person name="Lindquist I.E."/>
            <person name="Bharti A.K."/>
            <person name="Sundararajan A."/>
            <person name="Cameron C.T."/>
            <person name="Woodward J.E."/>
            <person name="May G.D."/>
            <person name="Brubaker C."/>
            <person name="Broadhvest J."/>
            <person name="Wilkins T.A."/>
        </authorList>
    </citation>
    <scope>NUCLEOTIDE SEQUENCE</scope>
</reference>
<dbReference type="EMBL" id="KN398917">
    <property type="protein sequence ID" value="KHG13103.1"/>
    <property type="molecule type" value="Genomic_DNA"/>
</dbReference>
<proteinExistence type="predicted"/>